<dbReference type="EMBL" id="CP000544">
    <property type="protein sequence ID" value="ABM61546.1"/>
    <property type="molecule type" value="Genomic_DNA"/>
</dbReference>
<dbReference type="HOGENOM" id="CLU_036902_3_1_6"/>
<keyword evidence="1" id="KW-0175">Coiled coil</keyword>
<gene>
    <name evidence="4" type="ordered locus">Hhal_0768</name>
</gene>
<evidence type="ECO:0000313" key="4">
    <source>
        <dbReference type="EMBL" id="ABM61546.1"/>
    </source>
</evidence>
<dbReference type="Pfam" id="PF01548">
    <property type="entry name" value="DEDD_Tnp_IS110"/>
    <property type="match status" value="1"/>
</dbReference>
<dbReference type="AlphaFoldDB" id="A1WV34"/>
<dbReference type="PANTHER" id="PTHR33055:SF3">
    <property type="entry name" value="PUTATIVE TRANSPOSASE FOR IS117-RELATED"/>
    <property type="match status" value="1"/>
</dbReference>
<organism evidence="4 5">
    <name type="scientific">Halorhodospira halophila (strain DSM 244 / SL1)</name>
    <name type="common">Ectothiorhodospira halophila (strain DSM 244 / SL1)</name>
    <dbReference type="NCBI Taxonomy" id="349124"/>
    <lineage>
        <taxon>Bacteria</taxon>
        <taxon>Pseudomonadati</taxon>
        <taxon>Pseudomonadota</taxon>
        <taxon>Gammaproteobacteria</taxon>
        <taxon>Chromatiales</taxon>
        <taxon>Ectothiorhodospiraceae</taxon>
        <taxon>Halorhodospira</taxon>
    </lineage>
</organism>
<accession>A1WV34</accession>
<feature type="domain" description="Transposase IS116/IS110/IS902 C-terminal" evidence="3">
    <location>
        <begin position="212"/>
        <end position="295"/>
    </location>
</feature>
<sequence>MPQQIVAVDLAKNVFEVAVADGLGTKPQHRRLSRGQFERFIGEQPPSVFVLEGCGMAHHWGRRLGAQGHEVRLLPAQYVASYRRRNKTDRADTLALLEAHRAPDIHAIRVKSAEQQAVQQLHRVREQLIRNRTAWINQARGLLREHGVTLPQGAHAARRRTPGVLEDAEQPVPDKIRQILHNLIENIQRMDDQVADIDAQLQATQREDQDAARISQLPGIGAITSTALVSAVGDLRQFISARQFPGWLGLTPKEYSSGSRRCLGGITRSGDPYVRKQLIHGARSALYRMRRRAAQQAELTPLEAWAMNTEARIGRNKATIALANKLARRAYALCRDQGTYAPFDHPAPAHAA</sequence>
<dbReference type="InterPro" id="IPR003346">
    <property type="entry name" value="Transposase_20"/>
</dbReference>
<dbReference type="Pfam" id="PF02371">
    <property type="entry name" value="Transposase_20"/>
    <property type="match status" value="1"/>
</dbReference>
<proteinExistence type="predicted"/>
<reference evidence="5" key="1">
    <citation type="submission" date="2006-12" db="EMBL/GenBank/DDBJ databases">
        <title>Complete sequence of Halorhodospira halophila SL1.</title>
        <authorList>
            <consortium name="US DOE Joint Genome Institute"/>
            <person name="Copeland A."/>
            <person name="Lucas S."/>
            <person name="Lapidus A."/>
            <person name="Barry K."/>
            <person name="Detter J.C."/>
            <person name="Glavina del Rio T."/>
            <person name="Hammon N."/>
            <person name="Israni S."/>
            <person name="Dalin E."/>
            <person name="Tice H."/>
            <person name="Pitluck S."/>
            <person name="Saunders E."/>
            <person name="Brettin T."/>
            <person name="Bruce D."/>
            <person name="Han C."/>
            <person name="Tapia R."/>
            <person name="Schmutz J."/>
            <person name="Larimer F."/>
            <person name="Land M."/>
            <person name="Hauser L."/>
            <person name="Kyrpides N."/>
            <person name="Mikhailova N."/>
            <person name="Hoff W."/>
            <person name="Richardson P."/>
        </authorList>
    </citation>
    <scope>NUCLEOTIDE SEQUENCE [LARGE SCALE GENOMIC DNA]</scope>
    <source>
        <strain evidence="5">DSM 244 / SL1</strain>
    </source>
</reference>
<dbReference type="InterPro" id="IPR047650">
    <property type="entry name" value="Transpos_IS110"/>
</dbReference>
<dbReference type="PANTHER" id="PTHR33055">
    <property type="entry name" value="TRANSPOSASE FOR INSERTION SEQUENCE ELEMENT IS1111A"/>
    <property type="match status" value="1"/>
</dbReference>
<evidence type="ECO:0000259" key="3">
    <source>
        <dbReference type="Pfam" id="PF02371"/>
    </source>
</evidence>
<dbReference type="Proteomes" id="UP000000647">
    <property type="component" value="Chromosome"/>
</dbReference>
<evidence type="ECO:0000256" key="1">
    <source>
        <dbReference type="SAM" id="Coils"/>
    </source>
</evidence>
<name>A1WV34_HALHL</name>
<dbReference type="GO" id="GO:0004803">
    <property type="term" value="F:transposase activity"/>
    <property type="evidence" value="ECO:0007669"/>
    <property type="project" value="InterPro"/>
</dbReference>
<evidence type="ECO:0000259" key="2">
    <source>
        <dbReference type="Pfam" id="PF01548"/>
    </source>
</evidence>
<evidence type="ECO:0000313" key="5">
    <source>
        <dbReference type="Proteomes" id="UP000000647"/>
    </source>
</evidence>
<keyword evidence="5" id="KW-1185">Reference proteome</keyword>
<reference evidence="4 5" key="2">
    <citation type="journal article" date="2013" name="Stand. Genomic Sci.">
        <title>Complete genome sequence of Halorhodospira halophila SL1.</title>
        <authorList>
            <person name="Challacombe J.F."/>
            <person name="Majid S."/>
            <person name="Deole R."/>
            <person name="Brettin T.S."/>
            <person name="Bruce D."/>
            <person name="Delano S.F."/>
            <person name="Detter J.C."/>
            <person name="Gleasner C.D."/>
            <person name="Han C.S."/>
            <person name="Misra M."/>
            <person name="Reitenga K.G."/>
            <person name="Mikhailova N."/>
            <person name="Woyke T."/>
            <person name="Pitluck S."/>
            <person name="Nolan M."/>
            <person name="Land M.L."/>
            <person name="Saunders E."/>
            <person name="Tapia R."/>
            <person name="Lapidus A."/>
            <person name="Ivanova N."/>
            <person name="Hoff W.D."/>
        </authorList>
    </citation>
    <scope>NUCLEOTIDE SEQUENCE [LARGE SCALE GENOMIC DNA]</scope>
    <source>
        <strain evidence="5">DSM 244 / SL1</strain>
    </source>
</reference>
<feature type="coiled-coil region" evidence="1">
    <location>
        <begin position="180"/>
        <end position="207"/>
    </location>
</feature>
<dbReference type="NCBIfam" id="NF033542">
    <property type="entry name" value="transpos_IS110"/>
    <property type="match status" value="1"/>
</dbReference>
<dbReference type="KEGG" id="hha:Hhal_0768"/>
<dbReference type="eggNOG" id="COG3547">
    <property type="taxonomic scope" value="Bacteria"/>
</dbReference>
<feature type="domain" description="Transposase IS110-like N-terminal" evidence="2">
    <location>
        <begin position="6"/>
        <end position="145"/>
    </location>
</feature>
<dbReference type="InterPro" id="IPR002525">
    <property type="entry name" value="Transp_IS110-like_N"/>
</dbReference>
<dbReference type="GO" id="GO:0006313">
    <property type="term" value="P:DNA transposition"/>
    <property type="evidence" value="ECO:0007669"/>
    <property type="project" value="InterPro"/>
</dbReference>
<dbReference type="GO" id="GO:0003677">
    <property type="term" value="F:DNA binding"/>
    <property type="evidence" value="ECO:0007669"/>
    <property type="project" value="InterPro"/>
</dbReference>
<protein>
    <submittedName>
        <fullName evidence="4">Transposase IS116/IS110/IS902 family protein</fullName>
    </submittedName>
</protein>